<dbReference type="GO" id="GO:0015667">
    <property type="term" value="F:site-specific DNA-methyltransferase (cytosine-N4-specific) activity"/>
    <property type="evidence" value="ECO:0007669"/>
    <property type="project" value="UniProtKB-EC"/>
</dbReference>
<feature type="domain" description="DNA methylase N-4/N-6" evidence="9">
    <location>
        <begin position="22"/>
        <end position="328"/>
    </location>
</feature>
<keyword evidence="5" id="KW-0680">Restriction system</keyword>
<dbReference type="GO" id="GO:0008170">
    <property type="term" value="F:N-methyltransferase activity"/>
    <property type="evidence" value="ECO:0007669"/>
    <property type="project" value="InterPro"/>
</dbReference>
<keyword evidence="2 10" id="KW-0489">Methyltransferase</keyword>
<name>A0A8B2Z0G8_9LACO</name>
<protein>
    <recommendedName>
        <fullName evidence="8">Methyltransferase</fullName>
        <ecNumber evidence="8">2.1.1.-</ecNumber>
    </recommendedName>
</protein>
<keyword evidence="6" id="KW-0238">DNA-binding</keyword>
<gene>
    <name evidence="10" type="ORF">DXD09_09390</name>
</gene>
<sequence length="334" mass="37645">MLPLLIQGDAIDVLASLPDCSVDMAITSPPYYMKREYLAGGIGLEDSYSEYIDNLVDVFKEVYRVLKPTGSFWLNLGDSYQSKNLLMIPQRVAIRLTDEVGFTLRNQVVWNKLKGAPDNAKDRLRTLWEPVFFFTKEPSGYYYDVDAVRKKPRKAKSVEHGAVVSATGVSGVRYRRKIELSTELSEEEKKKANKALDDMLHLVETGEVPDFRMVIRGATRTTHGDSKKLSGRAKELAEKGFYFLKYSNKGAKISDVWDIIPEDTQGRRYHYAPYPEDLVKNPIALTCPPSGIVLDPFVGTGTTCKVAHDMQRKSVGIDLAAEYLEIASRRCKDE</sequence>
<dbReference type="GO" id="GO:0009307">
    <property type="term" value="P:DNA restriction-modification system"/>
    <property type="evidence" value="ECO:0007669"/>
    <property type="project" value="UniProtKB-KW"/>
</dbReference>
<comment type="caution">
    <text evidence="10">The sequence shown here is derived from an EMBL/GenBank/DDBJ whole genome shotgun (WGS) entry which is preliminary data.</text>
</comment>
<keyword evidence="4" id="KW-0949">S-adenosyl-L-methionine</keyword>
<comment type="catalytic activity">
    <reaction evidence="7">
        <text>a 2'-deoxycytidine in DNA + S-adenosyl-L-methionine = an N(4)-methyl-2'-deoxycytidine in DNA + S-adenosyl-L-homocysteine + H(+)</text>
        <dbReference type="Rhea" id="RHEA:16857"/>
        <dbReference type="Rhea" id="RHEA-COMP:11369"/>
        <dbReference type="Rhea" id="RHEA-COMP:13674"/>
        <dbReference type="ChEBI" id="CHEBI:15378"/>
        <dbReference type="ChEBI" id="CHEBI:57856"/>
        <dbReference type="ChEBI" id="CHEBI:59789"/>
        <dbReference type="ChEBI" id="CHEBI:85452"/>
        <dbReference type="ChEBI" id="CHEBI:137933"/>
        <dbReference type="EC" id="2.1.1.113"/>
    </reaction>
</comment>
<dbReference type="EMBL" id="QSQR01000011">
    <property type="protein sequence ID" value="RGK44807.1"/>
    <property type="molecule type" value="Genomic_DNA"/>
</dbReference>
<organism evidence="10 11">
    <name type="scientific">Ligilactobacillus ruminis</name>
    <dbReference type="NCBI Taxonomy" id="1623"/>
    <lineage>
        <taxon>Bacteria</taxon>
        <taxon>Bacillati</taxon>
        <taxon>Bacillota</taxon>
        <taxon>Bacilli</taxon>
        <taxon>Lactobacillales</taxon>
        <taxon>Lactobacillaceae</taxon>
        <taxon>Ligilactobacillus</taxon>
    </lineage>
</organism>
<dbReference type="AlphaFoldDB" id="A0A8B2Z0G8"/>
<dbReference type="InterPro" id="IPR017985">
    <property type="entry name" value="MeTrfase_CN4_CS"/>
</dbReference>
<dbReference type="Proteomes" id="UP000260790">
    <property type="component" value="Unassembled WGS sequence"/>
</dbReference>
<evidence type="ECO:0000313" key="11">
    <source>
        <dbReference type="Proteomes" id="UP000260790"/>
    </source>
</evidence>
<evidence type="ECO:0000256" key="3">
    <source>
        <dbReference type="ARBA" id="ARBA00022679"/>
    </source>
</evidence>
<dbReference type="GO" id="GO:0003677">
    <property type="term" value="F:DNA binding"/>
    <property type="evidence" value="ECO:0007669"/>
    <property type="project" value="UniProtKB-KW"/>
</dbReference>
<evidence type="ECO:0000256" key="2">
    <source>
        <dbReference type="ARBA" id="ARBA00022603"/>
    </source>
</evidence>
<dbReference type="InterPro" id="IPR001091">
    <property type="entry name" value="RM_Methyltransferase"/>
</dbReference>
<evidence type="ECO:0000256" key="8">
    <source>
        <dbReference type="RuleBase" id="RU362026"/>
    </source>
</evidence>
<dbReference type="Gene3D" id="3.40.50.150">
    <property type="entry name" value="Vaccinia Virus protein VP39"/>
    <property type="match status" value="1"/>
</dbReference>
<evidence type="ECO:0000256" key="1">
    <source>
        <dbReference type="ARBA" id="ARBA00010203"/>
    </source>
</evidence>
<evidence type="ECO:0000256" key="4">
    <source>
        <dbReference type="ARBA" id="ARBA00022691"/>
    </source>
</evidence>
<comment type="similarity">
    <text evidence="1">Belongs to the N(4)/N(6)-methyltransferase family. N(4) subfamily.</text>
</comment>
<dbReference type="GO" id="GO:0032259">
    <property type="term" value="P:methylation"/>
    <property type="evidence" value="ECO:0007669"/>
    <property type="project" value="UniProtKB-KW"/>
</dbReference>
<dbReference type="PRINTS" id="PR00508">
    <property type="entry name" value="S21N4MTFRASE"/>
</dbReference>
<evidence type="ECO:0000256" key="5">
    <source>
        <dbReference type="ARBA" id="ARBA00022747"/>
    </source>
</evidence>
<dbReference type="SUPFAM" id="SSF53335">
    <property type="entry name" value="S-adenosyl-L-methionine-dependent methyltransferases"/>
    <property type="match status" value="1"/>
</dbReference>
<evidence type="ECO:0000256" key="7">
    <source>
        <dbReference type="ARBA" id="ARBA00049120"/>
    </source>
</evidence>
<dbReference type="PROSITE" id="PS00093">
    <property type="entry name" value="N4_MTASE"/>
    <property type="match status" value="1"/>
</dbReference>
<keyword evidence="3 10" id="KW-0808">Transferase</keyword>
<dbReference type="EC" id="2.1.1.-" evidence="8"/>
<evidence type="ECO:0000256" key="6">
    <source>
        <dbReference type="ARBA" id="ARBA00023125"/>
    </source>
</evidence>
<evidence type="ECO:0000313" key="10">
    <source>
        <dbReference type="EMBL" id="RGK44807.1"/>
    </source>
</evidence>
<dbReference type="InterPro" id="IPR029063">
    <property type="entry name" value="SAM-dependent_MTases_sf"/>
</dbReference>
<dbReference type="Pfam" id="PF01555">
    <property type="entry name" value="N6_N4_Mtase"/>
    <property type="match status" value="1"/>
</dbReference>
<accession>A0A8B2Z0G8</accession>
<evidence type="ECO:0000259" key="9">
    <source>
        <dbReference type="Pfam" id="PF01555"/>
    </source>
</evidence>
<reference evidence="10 11" key="1">
    <citation type="submission" date="2018-08" db="EMBL/GenBank/DDBJ databases">
        <title>A genome reference for cultivated species of the human gut microbiota.</title>
        <authorList>
            <person name="Zou Y."/>
            <person name="Xue W."/>
            <person name="Luo G."/>
        </authorList>
    </citation>
    <scope>NUCLEOTIDE SEQUENCE [LARGE SCALE GENOMIC DNA]</scope>
    <source>
        <strain evidence="10 11">TF10-9AT</strain>
    </source>
</reference>
<dbReference type="InterPro" id="IPR002941">
    <property type="entry name" value="DNA_methylase_N4/N6"/>
</dbReference>
<proteinExistence type="inferred from homology"/>